<feature type="region of interest" description="Disordered" evidence="1">
    <location>
        <begin position="1"/>
        <end position="29"/>
    </location>
</feature>
<evidence type="ECO:0000256" key="1">
    <source>
        <dbReference type="SAM" id="MobiDB-lite"/>
    </source>
</evidence>
<sequence length="88" mass="10743">MTRWITKKGKDGENRHIPIQEGSKKRERQIKTNPKMKEINMEKLRKDIERMNRVLVNMEKRAEYENFWAKNEERAFSIADHIGDKQWE</sequence>
<organism evidence="2 3">
    <name type="scientific">Caldisericum exile</name>
    <dbReference type="NCBI Taxonomy" id="693075"/>
    <lineage>
        <taxon>Bacteria</taxon>
        <taxon>Pseudomonadati</taxon>
        <taxon>Caldisericota/Cryosericota group</taxon>
        <taxon>Caldisericota</taxon>
        <taxon>Caldisericia</taxon>
        <taxon>Caldisericales</taxon>
        <taxon>Caldisericaceae</taxon>
        <taxon>Caldisericum</taxon>
    </lineage>
</organism>
<gene>
    <name evidence="2" type="ORF">C0175_05040</name>
</gene>
<accession>A0A2J6X594</accession>
<evidence type="ECO:0000313" key="2">
    <source>
        <dbReference type="EMBL" id="PMP81676.1"/>
    </source>
</evidence>
<feature type="non-terminal residue" evidence="2">
    <location>
        <position position="88"/>
    </location>
</feature>
<dbReference type="Proteomes" id="UP000236910">
    <property type="component" value="Unassembled WGS sequence"/>
</dbReference>
<feature type="compositionally biased region" description="Basic and acidic residues" evidence="1">
    <location>
        <begin position="8"/>
        <end position="24"/>
    </location>
</feature>
<reference evidence="2 3" key="1">
    <citation type="submission" date="2018-01" db="EMBL/GenBank/DDBJ databases">
        <title>Metagenomic assembled genomes from two thermal pools in the Uzon Caldera, Kamchatka, Russia.</title>
        <authorList>
            <person name="Wilkins L."/>
            <person name="Ettinger C."/>
        </authorList>
    </citation>
    <scope>NUCLEOTIDE SEQUENCE [LARGE SCALE GENOMIC DNA]</scope>
    <source>
        <strain evidence="2">ARK-10</strain>
    </source>
</reference>
<proteinExistence type="predicted"/>
<evidence type="ECO:0000313" key="3">
    <source>
        <dbReference type="Proteomes" id="UP000236910"/>
    </source>
</evidence>
<dbReference type="AlphaFoldDB" id="A0A2J6X594"/>
<protein>
    <submittedName>
        <fullName evidence="2">Uncharacterized protein</fullName>
    </submittedName>
</protein>
<dbReference type="EMBL" id="PNIX01000293">
    <property type="protein sequence ID" value="PMP81676.1"/>
    <property type="molecule type" value="Genomic_DNA"/>
</dbReference>
<name>A0A2J6X594_9BACT</name>
<comment type="caution">
    <text evidence="2">The sequence shown here is derived from an EMBL/GenBank/DDBJ whole genome shotgun (WGS) entry which is preliminary data.</text>
</comment>